<evidence type="ECO:0000256" key="1">
    <source>
        <dbReference type="ARBA" id="ARBA00005964"/>
    </source>
</evidence>
<feature type="domain" description="Carboxylesterase type B" evidence="3">
    <location>
        <begin position="2"/>
        <end position="65"/>
    </location>
</feature>
<evidence type="ECO:0000256" key="2">
    <source>
        <dbReference type="ARBA" id="ARBA00023180"/>
    </source>
</evidence>
<keyword evidence="2" id="KW-0325">Glycoprotein</keyword>
<protein>
    <recommendedName>
        <fullName evidence="3">Carboxylesterase type B domain-containing protein</fullName>
    </recommendedName>
</protein>
<evidence type="ECO:0000313" key="5">
    <source>
        <dbReference type="Proteomes" id="UP000092462"/>
    </source>
</evidence>
<name>A0A1B0EYZ8_PHLPP</name>
<evidence type="ECO:0000313" key="4">
    <source>
        <dbReference type="EnsemblMetazoa" id="PPAI009004-PA"/>
    </source>
</evidence>
<dbReference type="InterPro" id="IPR051093">
    <property type="entry name" value="Neuroligin/BSAL"/>
</dbReference>
<accession>A0A1B0EYZ8</accession>
<dbReference type="InterPro" id="IPR029058">
    <property type="entry name" value="AB_hydrolase_fold"/>
</dbReference>
<dbReference type="SUPFAM" id="SSF53474">
    <property type="entry name" value="alpha/beta-Hydrolases"/>
    <property type="match status" value="1"/>
</dbReference>
<dbReference type="InterPro" id="IPR002018">
    <property type="entry name" value="CarbesteraseB"/>
</dbReference>
<reference evidence="4" key="1">
    <citation type="submission" date="2022-08" db="UniProtKB">
        <authorList>
            <consortium name="EnsemblMetazoa"/>
        </authorList>
    </citation>
    <scope>IDENTIFICATION</scope>
    <source>
        <strain evidence="4">Israel</strain>
    </source>
</reference>
<dbReference type="EnsemblMetazoa" id="PPAI009004-RA">
    <property type="protein sequence ID" value="PPAI009004-PA"/>
    <property type="gene ID" value="PPAI009004"/>
</dbReference>
<dbReference type="Proteomes" id="UP000092462">
    <property type="component" value="Unassembled WGS sequence"/>
</dbReference>
<dbReference type="EMBL" id="AJVK01016203">
    <property type="status" value="NOT_ANNOTATED_CDS"/>
    <property type="molecule type" value="Genomic_DNA"/>
</dbReference>
<proteinExistence type="inferred from homology"/>
<dbReference type="AlphaFoldDB" id="A0A1B0EYZ8"/>
<evidence type="ECO:0000259" key="3">
    <source>
        <dbReference type="Pfam" id="PF00135"/>
    </source>
</evidence>
<dbReference type="PANTHER" id="PTHR43903">
    <property type="entry name" value="NEUROLIGIN"/>
    <property type="match status" value="1"/>
</dbReference>
<dbReference type="VEuPathDB" id="VectorBase:PPAI009004"/>
<dbReference type="Gene3D" id="3.40.50.1820">
    <property type="entry name" value="alpha/beta hydrolase"/>
    <property type="match status" value="1"/>
</dbReference>
<organism evidence="4 5">
    <name type="scientific">Phlebotomus papatasi</name>
    <name type="common">Sandfly</name>
    <dbReference type="NCBI Taxonomy" id="29031"/>
    <lineage>
        <taxon>Eukaryota</taxon>
        <taxon>Metazoa</taxon>
        <taxon>Ecdysozoa</taxon>
        <taxon>Arthropoda</taxon>
        <taxon>Hexapoda</taxon>
        <taxon>Insecta</taxon>
        <taxon>Pterygota</taxon>
        <taxon>Neoptera</taxon>
        <taxon>Endopterygota</taxon>
        <taxon>Diptera</taxon>
        <taxon>Nematocera</taxon>
        <taxon>Psychodoidea</taxon>
        <taxon>Psychodidae</taxon>
        <taxon>Phlebotomus</taxon>
        <taxon>Phlebotomus</taxon>
    </lineage>
</organism>
<keyword evidence="5" id="KW-1185">Reference proteome</keyword>
<comment type="similarity">
    <text evidence="1">Belongs to the type-B carboxylesterase/lipase family.</text>
</comment>
<sequence>FIKTRANSPGSNLAILDILAALQWTRDNIAAFGGDPSRLTIVGHDTGAALANLVLISKSSKETLFGVGLRNKYTTNTTEAFQFPTSACRENYIKSSLFTSLSRKYPVCVNQDMLRSPRCITCNSSKSHAH</sequence>
<dbReference type="Pfam" id="PF00135">
    <property type="entry name" value="COesterase"/>
    <property type="match status" value="1"/>
</dbReference>